<keyword evidence="1" id="KW-1133">Transmembrane helix</keyword>
<feature type="transmembrane region" description="Helical" evidence="1">
    <location>
        <begin position="7"/>
        <end position="26"/>
    </location>
</feature>
<proteinExistence type="predicted"/>
<evidence type="ECO:0000256" key="1">
    <source>
        <dbReference type="SAM" id="Phobius"/>
    </source>
</evidence>
<dbReference type="OrthoDB" id="7173624at2"/>
<dbReference type="AlphaFoldDB" id="F4QNB6"/>
<dbReference type="RefSeq" id="WP_006273004.1">
    <property type="nucleotide sequence ID" value="NZ_GL883078.1"/>
</dbReference>
<name>F4QNB6_9CAUL</name>
<dbReference type="EMBL" id="GL883078">
    <property type="protein sequence ID" value="EGF90824.1"/>
    <property type="molecule type" value="Genomic_DNA"/>
</dbReference>
<reference evidence="3" key="1">
    <citation type="submission" date="2011-03" db="EMBL/GenBank/DDBJ databases">
        <title>Draft genome sequence of Brevundimonas diminuta.</title>
        <authorList>
            <person name="Brown P.J.B."/>
            <person name="Buechlein A."/>
            <person name="Hemmerich C."/>
            <person name="Brun Y.V."/>
        </authorList>
    </citation>
    <scope>NUCLEOTIDE SEQUENCE [LARGE SCALE GENOMIC DNA]</scope>
    <source>
        <strain evidence="3">C19</strain>
    </source>
</reference>
<dbReference type="Proteomes" id="UP000006512">
    <property type="component" value="Unassembled WGS sequence"/>
</dbReference>
<feature type="transmembrane region" description="Helical" evidence="1">
    <location>
        <begin position="58"/>
        <end position="76"/>
    </location>
</feature>
<evidence type="ECO:0008006" key="4">
    <source>
        <dbReference type="Google" id="ProtNLM"/>
    </source>
</evidence>
<sequence>MQAFKFIWPYSLGALPFIGLFIYQIAVVWPTRPGQPDITHTIPMHVGDRDIFVSNMDLILMMGSWGLGAIILLIGYRRMRRKMRGR</sequence>
<keyword evidence="1" id="KW-0812">Transmembrane</keyword>
<dbReference type="HOGENOM" id="CLU_2491108_0_0_5"/>
<evidence type="ECO:0000313" key="3">
    <source>
        <dbReference type="Proteomes" id="UP000006512"/>
    </source>
</evidence>
<protein>
    <recommendedName>
        <fullName evidence="4">PepSY-associated TM helix family protein</fullName>
    </recommendedName>
</protein>
<evidence type="ECO:0000313" key="2">
    <source>
        <dbReference type="EMBL" id="EGF90824.1"/>
    </source>
</evidence>
<gene>
    <name evidence="2" type="ORF">ABI_22350</name>
</gene>
<organism evidence="2 3">
    <name type="scientific">Asticcacaulis biprosthecium C19</name>
    <dbReference type="NCBI Taxonomy" id="715226"/>
    <lineage>
        <taxon>Bacteria</taxon>
        <taxon>Pseudomonadati</taxon>
        <taxon>Pseudomonadota</taxon>
        <taxon>Alphaproteobacteria</taxon>
        <taxon>Caulobacterales</taxon>
        <taxon>Caulobacteraceae</taxon>
        <taxon>Asticcacaulis</taxon>
    </lineage>
</organism>
<keyword evidence="1" id="KW-0472">Membrane</keyword>
<accession>F4QNB6</accession>
<keyword evidence="3" id="KW-1185">Reference proteome</keyword>